<evidence type="ECO:0000313" key="3">
    <source>
        <dbReference type="Proteomes" id="UP000464468"/>
    </source>
</evidence>
<name>A0A7Z2S808_9SPHN</name>
<organism evidence="2 3">
    <name type="scientific">Sphingomonas changnyeongensis</name>
    <dbReference type="NCBI Taxonomy" id="2698679"/>
    <lineage>
        <taxon>Bacteria</taxon>
        <taxon>Pseudomonadati</taxon>
        <taxon>Pseudomonadota</taxon>
        <taxon>Alphaproteobacteria</taxon>
        <taxon>Sphingomonadales</taxon>
        <taxon>Sphingomonadaceae</taxon>
        <taxon>Sphingomonas</taxon>
    </lineage>
</organism>
<protein>
    <recommendedName>
        <fullName evidence="4">Secreted protein</fullName>
    </recommendedName>
</protein>
<keyword evidence="3" id="KW-1185">Reference proteome</keyword>
<feature type="signal peptide" evidence="1">
    <location>
        <begin position="1"/>
        <end position="23"/>
    </location>
</feature>
<dbReference type="RefSeq" id="WP_160592831.1">
    <property type="nucleotide sequence ID" value="NZ_CP047895.1"/>
</dbReference>
<feature type="chain" id="PRO_5031116725" description="Secreted protein" evidence="1">
    <location>
        <begin position="24"/>
        <end position="345"/>
    </location>
</feature>
<dbReference type="InterPro" id="IPR046715">
    <property type="entry name" value="DUF6607"/>
</dbReference>
<dbReference type="Pfam" id="PF20311">
    <property type="entry name" value="DUF6607"/>
    <property type="match status" value="1"/>
</dbReference>
<dbReference type="Proteomes" id="UP000464468">
    <property type="component" value="Chromosome"/>
</dbReference>
<evidence type="ECO:0000256" key="1">
    <source>
        <dbReference type="SAM" id="SignalP"/>
    </source>
</evidence>
<dbReference type="EMBL" id="CP047895">
    <property type="protein sequence ID" value="QHL90901.1"/>
    <property type="molecule type" value="Genomic_DNA"/>
</dbReference>
<evidence type="ECO:0000313" key="2">
    <source>
        <dbReference type="EMBL" id="QHL90901.1"/>
    </source>
</evidence>
<reference evidence="2 3" key="1">
    <citation type="submission" date="2020-01" db="EMBL/GenBank/DDBJ databases">
        <title>Sphingomonas sp. C33 whole genome sequece.</title>
        <authorList>
            <person name="Park C."/>
        </authorList>
    </citation>
    <scope>NUCLEOTIDE SEQUENCE [LARGE SCALE GENOMIC DNA]</scope>
    <source>
        <strain evidence="2 3">C33</strain>
    </source>
</reference>
<dbReference type="KEGG" id="schy:GVO57_08815"/>
<dbReference type="AlphaFoldDB" id="A0A7Z2S808"/>
<sequence length="345" mass="38082">MKLRHMLLAAALILSPFAGVAVADPGRAGQESKGQESAGQDLAVQSPRLGADEAAAFAADRAAILAMAGDYRVRFDMQEATAWAEGYQPLDRKISGGHEIVRVIEDSGRHIKLQHLLVVSHDGKSHVIKHWRQDWTYEPETVLTYQGKGRWALTPVGAGERRGAWSQTVWQTDDSPRYGGVGRWTLTGGVPRWRSGWTWRPLARRDAVRKPVYDRYLSINRHSPAPGGGWIHWQDNLKMGAETAGGPPRPIVQEYVLNSYSRFGDYDVAAGDSYWLKTKDYWAGVRAAWDEAIARGRGVNVAEEAETGSVVAARLMELADEVAAEKRAARPAVAEARALIARHSR</sequence>
<accession>A0A7Z2S808</accession>
<evidence type="ECO:0008006" key="4">
    <source>
        <dbReference type="Google" id="ProtNLM"/>
    </source>
</evidence>
<proteinExistence type="predicted"/>
<keyword evidence="1" id="KW-0732">Signal</keyword>
<gene>
    <name evidence="2" type="ORF">GVO57_08815</name>
</gene>